<evidence type="ECO:0000256" key="1">
    <source>
        <dbReference type="ARBA" id="ARBA00022786"/>
    </source>
</evidence>
<proteinExistence type="predicted"/>
<dbReference type="InterPro" id="IPR036047">
    <property type="entry name" value="F-box-like_dom_sf"/>
</dbReference>
<dbReference type="SUPFAM" id="SSF52047">
    <property type="entry name" value="RNI-like"/>
    <property type="match status" value="2"/>
</dbReference>
<dbReference type="SMART" id="SM00256">
    <property type="entry name" value="FBOX"/>
    <property type="match status" value="1"/>
</dbReference>
<dbReference type="PANTHER" id="PTHR13318">
    <property type="entry name" value="PARTNER OF PAIRED, ISOFORM B-RELATED"/>
    <property type="match status" value="1"/>
</dbReference>
<dbReference type="SMART" id="SM00367">
    <property type="entry name" value="LRR_CC"/>
    <property type="match status" value="10"/>
</dbReference>
<keyword evidence="1" id="KW-0833">Ubl conjugation pathway</keyword>
<dbReference type="Gene3D" id="3.80.10.10">
    <property type="entry name" value="Ribonuclease Inhibitor"/>
    <property type="match status" value="4"/>
</dbReference>
<dbReference type="InterPro" id="IPR006553">
    <property type="entry name" value="Leu-rich_rpt_Cys-con_subtyp"/>
</dbReference>
<dbReference type="Pfam" id="PF25372">
    <property type="entry name" value="DUF7885"/>
    <property type="match status" value="2"/>
</dbReference>
<reference evidence="3 4" key="1">
    <citation type="submission" date="2015-04" db="EMBL/GenBank/DDBJ databases">
        <authorList>
            <person name="Syromyatnikov M.Y."/>
            <person name="Popov V.N."/>
        </authorList>
    </citation>
    <scope>NUCLEOTIDE SEQUENCE [LARGE SCALE GENOMIC DNA]</scope>
</reference>
<dbReference type="STRING" id="568069.A0A1J1J2F0"/>
<name>A0A1J1J2F0_9DIPT</name>
<dbReference type="OrthoDB" id="27842at2759"/>
<dbReference type="GO" id="GO:0031146">
    <property type="term" value="P:SCF-dependent proteasomal ubiquitin-dependent protein catabolic process"/>
    <property type="evidence" value="ECO:0007669"/>
    <property type="project" value="TreeGrafter"/>
</dbReference>
<dbReference type="Gene3D" id="1.20.1280.50">
    <property type="match status" value="1"/>
</dbReference>
<evidence type="ECO:0000313" key="3">
    <source>
        <dbReference type="EMBL" id="CRL06520.1"/>
    </source>
</evidence>
<dbReference type="AlphaFoldDB" id="A0A1J1J2F0"/>
<dbReference type="Pfam" id="PF13516">
    <property type="entry name" value="LRR_6"/>
    <property type="match status" value="1"/>
</dbReference>
<dbReference type="InterPro" id="IPR057207">
    <property type="entry name" value="FBXL15_LRR"/>
</dbReference>
<dbReference type="InterPro" id="IPR032675">
    <property type="entry name" value="LRR_dom_sf"/>
</dbReference>
<accession>A0A1J1J2F0</accession>
<dbReference type="Proteomes" id="UP000183832">
    <property type="component" value="Unassembled WGS sequence"/>
</dbReference>
<dbReference type="InterPro" id="IPR001810">
    <property type="entry name" value="F-box_dom"/>
</dbReference>
<organism evidence="3 4">
    <name type="scientific">Clunio marinus</name>
    <dbReference type="NCBI Taxonomy" id="568069"/>
    <lineage>
        <taxon>Eukaryota</taxon>
        <taxon>Metazoa</taxon>
        <taxon>Ecdysozoa</taxon>
        <taxon>Arthropoda</taxon>
        <taxon>Hexapoda</taxon>
        <taxon>Insecta</taxon>
        <taxon>Pterygota</taxon>
        <taxon>Neoptera</taxon>
        <taxon>Endopterygota</taxon>
        <taxon>Diptera</taxon>
        <taxon>Nematocera</taxon>
        <taxon>Chironomoidea</taxon>
        <taxon>Chironomidae</taxon>
        <taxon>Clunio</taxon>
    </lineage>
</organism>
<evidence type="ECO:0000313" key="4">
    <source>
        <dbReference type="Proteomes" id="UP000183832"/>
    </source>
</evidence>
<feature type="domain" description="F-box" evidence="2">
    <location>
        <begin position="12"/>
        <end position="65"/>
    </location>
</feature>
<dbReference type="Pfam" id="PF12937">
    <property type="entry name" value="F-box-like"/>
    <property type="match status" value="1"/>
</dbReference>
<dbReference type="SUPFAM" id="SSF81383">
    <property type="entry name" value="F-box domain"/>
    <property type="match status" value="1"/>
</dbReference>
<sequence length="701" mass="80298">MTKEIAYISYGPDYGELLPTEILIKIFEFLHPSDRFNASQICKRFQEVSEHYKFINDSQLNFSKITFSRHEAPAKDFLHSFRSFPNISFTDVEFSDCEEFWQRHGEAVETLTINSCDITVRKLKMILKETPNLHYLEIQNSRELFMSGRLFEENDLLLENVTSLSLPNNQYLSDCLFSRITRIMPNLAALDLSSNKISFHGGLYKKFYPNHDNGDDIGSDNVFTFHFIKKFIKNRADKIKELNFNSTLIDGNTLQLLSEIDELNLSKLHLRQCDQLTNDGFTSLIRVQPQLTSLDLTFSVRITDSSVIAISETLKDLRLLKLRRCRSLTDLSIKMLADLQFLEVLDISECEALTSAAITDGIAFKSNVVLKELYLAALNIDENAITKITENIPNLRVLDLSFCFNHVDDVCVQMIFKNLLFLRELNLDSCERISDEGLTGMSMKEKLEDFCKKEEQQEKVNEEMKQEPIVSGTINNLPEPAQRTIFKISLRTKAEDEIVSDALRKKAMMQMAMEINTNEEESSNFSIKKLKGLRVLKLGSCNKISDVSLIYNFKLPELREINLSKCQQISYDGVKALVENCPGLEVVNFSECHNISDKCIELVATKLQRLTSLDISRCFKLTDYSLDYIALNCKRIRELNVHGCRQMSDEPHLRLINAVSLKNISFAKPGSNVDSRAPIPPSFRLASNSRNSFPLPLPFRY</sequence>
<keyword evidence="4" id="KW-1185">Reference proteome</keyword>
<dbReference type="CDD" id="cd09917">
    <property type="entry name" value="F-box_SF"/>
    <property type="match status" value="1"/>
</dbReference>
<dbReference type="GO" id="GO:0019005">
    <property type="term" value="C:SCF ubiquitin ligase complex"/>
    <property type="evidence" value="ECO:0007669"/>
    <property type="project" value="TreeGrafter"/>
</dbReference>
<evidence type="ECO:0000259" key="2">
    <source>
        <dbReference type="PROSITE" id="PS50181"/>
    </source>
</evidence>
<gene>
    <name evidence="3" type="primary">similar to F-box</name>
    <name evidence="3" type="synonym">LRR-repeat protein 14</name>
    <name evidence="3" type="ORF">CLUMA_CG019533</name>
</gene>
<protein>
    <submittedName>
        <fullName evidence="3">CLUMA_CG019533, isoform A</fullName>
    </submittedName>
</protein>
<dbReference type="PROSITE" id="PS50181">
    <property type="entry name" value="FBOX"/>
    <property type="match status" value="1"/>
</dbReference>
<dbReference type="EMBL" id="CVRI01000067">
    <property type="protein sequence ID" value="CRL06520.1"/>
    <property type="molecule type" value="Genomic_DNA"/>
</dbReference>
<dbReference type="InterPro" id="IPR001611">
    <property type="entry name" value="Leu-rich_rpt"/>
</dbReference>